<gene>
    <name evidence="7" type="primary">gatA</name>
    <name evidence="9" type="ORF">COT54_03370</name>
</gene>
<comment type="catalytic activity">
    <reaction evidence="6 7">
        <text>L-glutamyl-tRNA(Gln) + L-glutamine + ATP + H2O = L-glutaminyl-tRNA(Gln) + L-glutamate + ADP + phosphate + H(+)</text>
        <dbReference type="Rhea" id="RHEA:17521"/>
        <dbReference type="Rhea" id="RHEA-COMP:9681"/>
        <dbReference type="Rhea" id="RHEA-COMP:9684"/>
        <dbReference type="ChEBI" id="CHEBI:15377"/>
        <dbReference type="ChEBI" id="CHEBI:15378"/>
        <dbReference type="ChEBI" id="CHEBI:29985"/>
        <dbReference type="ChEBI" id="CHEBI:30616"/>
        <dbReference type="ChEBI" id="CHEBI:43474"/>
        <dbReference type="ChEBI" id="CHEBI:58359"/>
        <dbReference type="ChEBI" id="CHEBI:78520"/>
        <dbReference type="ChEBI" id="CHEBI:78521"/>
        <dbReference type="ChEBI" id="CHEBI:456216"/>
        <dbReference type="EC" id="6.3.5.7"/>
    </reaction>
</comment>
<comment type="caution">
    <text evidence="9">The sequence shown here is derived from an EMBL/GenBank/DDBJ whole genome shotgun (WGS) entry which is preliminary data.</text>
</comment>
<dbReference type="PROSITE" id="PS00571">
    <property type="entry name" value="AMIDASES"/>
    <property type="match status" value="1"/>
</dbReference>
<dbReference type="GO" id="GO:0030956">
    <property type="term" value="C:glutamyl-tRNA(Gln) amidotransferase complex"/>
    <property type="evidence" value="ECO:0007669"/>
    <property type="project" value="InterPro"/>
</dbReference>
<accession>A0A2H0WYJ6</accession>
<dbReference type="InterPro" id="IPR036928">
    <property type="entry name" value="AS_sf"/>
</dbReference>
<comment type="subunit">
    <text evidence="7">Heterotrimer of A, B and C subunits.</text>
</comment>
<feature type="active site" description="Acyl-ester intermediate" evidence="7">
    <location>
        <position position="172"/>
    </location>
</feature>
<dbReference type="GO" id="GO:0016740">
    <property type="term" value="F:transferase activity"/>
    <property type="evidence" value="ECO:0007669"/>
    <property type="project" value="UniProtKB-KW"/>
</dbReference>
<dbReference type="EMBL" id="PEYY01000126">
    <property type="protein sequence ID" value="PIS17685.1"/>
    <property type="molecule type" value="Genomic_DNA"/>
</dbReference>
<dbReference type="EC" id="6.3.5.7" evidence="7"/>
<evidence type="ECO:0000256" key="3">
    <source>
        <dbReference type="ARBA" id="ARBA00022741"/>
    </source>
</evidence>
<evidence type="ECO:0000313" key="10">
    <source>
        <dbReference type="Proteomes" id="UP000229574"/>
    </source>
</evidence>
<evidence type="ECO:0000256" key="6">
    <source>
        <dbReference type="ARBA" id="ARBA00047407"/>
    </source>
</evidence>
<evidence type="ECO:0000313" key="9">
    <source>
        <dbReference type="EMBL" id="PIS17685.1"/>
    </source>
</evidence>
<evidence type="ECO:0000256" key="7">
    <source>
        <dbReference type="HAMAP-Rule" id="MF_00120"/>
    </source>
</evidence>
<evidence type="ECO:0000256" key="5">
    <source>
        <dbReference type="ARBA" id="ARBA00022917"/>
    </source>
</evidence>
<dbReference type="HAMAP" id="MF_00120">
    <property type="entry name" value="GatA"/>
    <property type="match status" value="1"/>
</dbReference>
<name>A0A2H0WYJ6_9BACT</name>
<evidence type="ECO:0000259" key="8">
    <source>
        <dbReference type="Pfam" id="PF01425"/>
    </source>
</evidence>
<keyword evidence="4 7" id="KW-0067">ATP-binding</keyword>
<organism evidence="9 10">
    <name type="scientific">Candidatus Collierbacteria bacterium CG09_land_8_20_14_0_10_46_12</name>
    <dbReference type="NCBI Taxonomy" id="1974533"/>
    <lineage>
        <taxon>Bacteria</taxon>
        <taxon>Candidatus Collieribacteriota</taxon>
    </lineage>
</organism>
<dbReference type="PANTHER" id="PTHR11895:SF151">
    <property type="entry name" value="GLUTAMYL-TRNA(GLN) AMIDOTRANSFERASE SUBUNIT A"/>
    <property type="match status" value="1"/>
</dbReference>
<comment type="similarity">
    <text evidence="1 7">Belongs to the amidase family. GatA subfamily.</text>
</comment>
<dbReference type="GO" id="GO:0006412">
    <property type="term" value="P:translation"/>
    <property type="evidence" value="ECO:0007669"/>
    <property type="project" value="UniProtKB-UniRule"/>
</dbReference>
<dbReference type="Gene3D" id="3.90.1300.10">
    <property type="entry name" value="Amidase signature (AS) domain"/>
    <property type="match status" value="1"/>
</dbReference>
<dbReference type="Proteomes" id="UP000229574">
    <property type="component" value="Unassembled WGS sequence"/>
</dbReference>
<protein>
    <recommendedName>
        <fullName evidence="7">Glutamyl-tRNA(Gln) amidotransferase subunit A</fullName>
        <shortName evidence="7">Glu-ADT subunit A</shortName>
        <ecNumber evidence="7">6.3.5.7</ecNumber>
    </recommendedName>
</protein>
<evidence type="ECO:0000256" key="1">
    <source>
        <dbReference type="ARBA" id="ARBA00008069"/>
    </source>
</evidence>
<evidence type="ECO:0000256" key="4">
    <source>
        <dbReference type="ARBA" id="ARBA00022840"/>
    </source>
</evidence>
<dbReference type="InterPro" id="IPR023631">
    <property type="entry name" value="Amidase_dom"/>
</dbReference>
<feature type="active site" description="Charge relay system" evidence="7">
    <location>
        <position position="73"/>
    </location>
</feature>
<sequence length="465" mass="50627">MMLLDKSLKELLAGYRNQSIDPVDVINEAYAQITKYSTDLNVLISVRDKQEALQQLRSLSPSLPLYGLPYILKDSYSTTELRTTCASKILDNYFPVYDATVHQKLKAAGAILLGKGNMDAWGHGASTENSDFGMGKNPWDPTRVVGGSSGGPAAAVATRMCAFAIGEDTGGSIRNPAAWNNISGLRVTYGRVSRYGCVAYASSMDTVGPLGKTAEDLGVILSVIAGSDKYDATSAPNPVPDYSQLLSKKPQHLKIGIASEMFGPGLDKEISANTKTFADKLSDLGHEIVDISLPIAEISDAAYYILAPSETSSNLSRYDGIRYGNMRELFTQETMRRIMVGTYELSSGYYDAYYRKALKIRTLLIKTFQKAFDKCDVILLPENPIMPPKLGDLISDPLANMLADLYNTPVSLIGSPALVIPSGFHKNGLPIGVQLVGKKFAEELLLALGHEYQQATDWHTMSHKL</sequence>
<dbReference type="AlphaFoldDB" id="A0A2H0WYJ6"/>
<dbReference type="SUPFAM" id="SSF75304">
    <property type="entry name" value="Amidase signature (AS) enzymes"/>
    <property type="match status" value="1"/>
</dbReference>
<dbReference type="InterPro" id="IPR000120">
    <property type="entry name" value="Amidase"/>
</dbReference>
<keyword evidence="3 7" id="KW-0547">Nucleotide-binding</keyword>
<keyword evidence="9" id="KW-0808">Transferase</keyword>
<dbReference type="InterPro" id="IPR020556">
    <property type="entry name" value="Amidase_CS"/>
</dbReference>
<dbReference type="GO" id="GO:0005524">
    <property type="term" value="F:ATP binding"/>
    <property type="evidence" value="ECO:0007669"/>
    <property type="project" value="UniProtKB-KW"/>
</dbReference>
<evidence type="ECO:0000256" key="2">
    <source>
        <dbReference type="ARBA" id="ARBA00022598"/>
    </source>
</evidence>
<keyword evidence="2 7" id="KW-0436">Ligase</keyword>
<feature type="domain" description="Amidase" evidence="8">
    <location>
        <begin position="24"/>
        <end position="446"/>
    </location>
</feature>
<reference evidence="10" key="1">
    <citation type="submission" date="2017-09" db="EMBL/GenBank/DDBJ databases">
        <title>Depth-based differentiation of microbial function through sediment-hosted aquifers and enrichment of novel symbionts in the deep terrestrial subsurface.</title>
        <authorList>
            <person name="Probst A.J."/>
            <person name="Ladd B."/>
            <person name="Jarett J.K."/>
            <person name="Geller-Mcgrath D.E."/>
            <person name="Sieber C.M.K."/>
            <person name="Emerson J.B."/>
            <person name="Anantharaman K."/>
            <person name="Thomas B.C."/>
            <person name="Malmstrom R."/>
            <person name="Stieglmeier M."/>
            <person name="Klingl A."/>
            <person name="Woyke T."/>
            <person name="Ryan C.M."/>
            <person name="Banfield J.F."/>
        </authorList>
    </citation>
    <scope>NUCLEOTIDE SEQUENCE [LARGE SCALE GENOMIC DNA]</scope>
</reference>
<proteinExistence type="inferred from homology"/>
<dbReference type="Pfam" id="PF01425">
    <property type="entry name" value="Amidase"/>
    <property type="match status" value="1"/>
</dbReference>
<dbReference type="PANTHER" id="PTHR11895">
    <property type="entry name" value="TRANSAMIDASE"/>
    <property type="match status" value="1"/>
</dbReference>
<comment type="function">
    <text evidence="7">Allows the formation of correctly charged Gln-tRNA(Gln) through the transamidation of misacylated Glu-tRNA(Gln) in organisms which lack glutaminyl-tRNA synthetase. The reaction takes place in the presence of glutamine and ATP through an activated gamma-phospho-Glu-tRNA(Gln).</text>
</comment>
<keyword evidence="5 7" id="KW-0648">Protein biosynthesis</keyword>
<dbReference type="GO" id="GO:0050567">
    <property type="term" value="F:glutaminyl-tRNA synthase (glutamine-hydrolyzing) activity"/>
    <property type="evidence" value="ECO:0007669"/>
    <property type="project" value="UniProtKB-UniRule"/>
</dbReference>
<dbReference type="InterPro" id="IPR004412">
    <property type="entry name" value="GatA"/>
</dbReference>
<feature type="active site" description="Charge relay system" evidence="7">
    <location>
        <position position="148"/>
    </location>
</feature>